<dbReference type="EMBL" id="VWSE01000002">
    <property type="protein sequence ID" value="KAB0292092.1"/>
    <property type="molecule type" value="Genomic_DNA"/>
</dbReference>
<evidence type="ECO:0000313" key="1">
    <source>
        <dbReference type="EMBL" id="KAB0292092.1"/>
    </source>
</evidence>
<evidence type="ECO:0000313" key="2">
    <source>
        <dbReference type="Proteomes" id="UP000326789"/>
    </source>
</evidence>
<organism evidence="1 2">
    <name type="scientific">Vibrio fortis</name>
    <dbReference type="NCBI Taxonomy" id="212667"/>
    <lineage>
        <taxon>Bacteria</taxon>
        <taxon>Pseudomonadati</taxon>
        <taxon>Pseudomonadota</taxon>
        <taxon>Gammaproteobacteria</taxon>
        <taxon>Vibrionales</taxon>
        <taxon>Vibrionaceae</taxon>
        <taxon>Vibrio</taxon>
    </lineage>
</organism>
<dbReference type="Proteomes" id="UP000326789">
    <property type="component" value="Unassembled WGS sequence"/>
</dbReference>
<name>A0A5N3RDH2_9VIBR</name>
<accession>A0A5N3RDH2</accession>
<gene>
    <name evidence="1" type="ORF">F2P58_02870</name>
</gene>
<dbReference type="AlphaFoldDB" id="A0A5N3RDH2"/>
<proteinExistence type="predicted"/>
<dbReference type="RefSeq" id="WP_150868790.1">
    <property type="nucleotide sequence ID" value="NZ_VWSE01000002.1"/>
</dbReference>
<protein>
    <submittedName>
        <fullName evidence="1">Uncharacterized protein</fullName>
    </submittedName>
</protein>
<reference evidence="1 2" key="1">
    <citation type="submission" date="2019-09" db="EMBL/GenBank/DDBJ databases">
        <title>Whole genome sequence of Vibrio fortis.</title>
        <authorList>
            <person name="Das S.K."/>
        </authorList>
    </citation>
    <scope>NUCLEOTIDE SEQUENCE [LARGE SCALE GENOMIC DNA]</scope>
    <source>
        <strain evidence="1 2">AN60</strain>
    </source>
</reference>
<comment type="caution">
    <text evidence="1">The sequence shown here is derived from an EMBL/GenBank/DDBJ whole genome shotgun (WGS) entry which is preliminary data.</text>
</comment>
<sequence length="422" mass="49296">MFGKEIVEFSQNLESLRDFIELVDQHVDDKNKEEMEKSPESFLPILLAMNSMDPEKFELPDDLDDKFKQELDKLDLQVELVESSKDGVEKEYSVKMSDETGAMFMKSLDVLNRKQTRTSSLYQNSLISVISYVEWFLAQLIHKYYDQNPNAVGIKDKQLSLDDLYELGSIEDARKFLIDSKVESIMRSNIESWVKFFKEQVKLSMGYLSEHMNDMTEACQRRNLYVHNGGTVNSIYIKNCHFLPDAKEQIGSKIDTDREYIEKTISTFERCFILVASELWKKNEPNSESRYKVLKALAEEHIDQGRYDIAESLSYFLCGDKQNSEFQLLMAKMNYWYAIKAQGKLSKVNKDIEKEDMTARPSIFKFMKANLLSDFELSCEYLDELLHTKQLSHEELMSNVVYKDLVSSDEFTEKFDSRSEEN</sequence>